<gene>
    <name evidence="2" type="ORF">GJ688_13100</name>
</gene>
<comment type="caution">
    <text evidence="2">The sequence shown here is derived from an EMBL/GenBank/DDBJ whole genome shotgun (WGS) entry which is preliminary data.</text>
</comment>
<keyword evidence="1" id="KW-0812">Transmembrane</keyword>
<dbReference type="EMBL" id="WNKU01000016">
    <property type="protein sequence ID" value="MTV49911.1"/>
    <property type="molecule type" value="Genomic_DNA"/>
</dbReference>
<accession>A0A6I3SLS6</accession>
<evidence type="ECO:0000256" key="1">
    <source>
        <dbReference type="SAM" id="Phobius"/>
    </source>
</evidence>
<proteinExistence type="predicted"/>
<reference evidence="2 3" key="1">
    <citation type="submission" date="2019-11" db="EMBL/GenBank/DDBJ databases">
        <title>Whole-genome sequence of a the green, strictly anaerobic photosynthetic bacterium Heliobacillus mobilis DSM 6151.</title>
        <authorList>
            <person name="Kyndt J.A."/>
            <person name="Meyer T.E."/>
        </authorList>
    </citation>
    <scope>NUCLEOTIDE SEQUENCE [LARGE SCALE GENOMIC DNA]</scope>
    <source>
        <strain evidence="2 3">DSM 6151</strain>
    </source>
</reference>
<keyword evidence="1" id="KW-0472">Membrane</keyword>
<protein>
    <submittedName>
        <fullName evidence="2">DUF4330 family protein</fullName>
    </submittedName>
</protein>
<dbReference type="AlphaFoldDB" id="A0A6I3SLS6"/>
<organism evidence="2 3">
    <name type="scientific">Heliobacterium mobile</name>
    <name type="common">Heliobacillus mobilis</name>
    <dbReference type="NCBI Taxonomy" id="28064"/>
    <lineage>
        <taxon>Bacteria</taxon>
        <taxon>Bacillati</taxon>
        <taxon>Bacillota</taxon>
        <taxon>Clostridia</taxon>
        <taxon>Eubacteriales</taxon>
        <taxon>Heliobacteriaceae</taxon>
        <taxon>Heliobacterium</taxon>
    </lineage>
</organism>
<evidence type="ECO:0000313" key="2">
    <source>
        <dbReference type="EMBL" id="MTV49911.1"/>
    </source>
</evidence>
<keyword evidence="3" id="KW-1185">Reference proteome</keyword>
<sequence length="178" mass="19432">MSSQAITEEAYQPVKFINDKGRLFGIINPLDLIILLTVVLLVAGLATKTKNIVKTAETEVQFEAVFRRVAPEVAATLNPSEPLLAAGTLVDSKEAHVESIRIVPNRTAQPNAQGQLISTDDPNLKDIYVTVRGISRSSTEDLKVASQEVKAGKEYYYKTQRVQLLGTVGTVTVIKPQQ</sequence>
<feature type="transmembrane region" description="Helical" evidence="1">
    <location>
        <begin position="23"/>
        <end position="46"/>
    </location>
</feature>
<dbReference type="InterPro" id="IPR025480">
    <property type="entry name" value="DUF4330"/>
</dbReference>
<name>A0A6I3SLS6_HELMO</name>
<keyword evidence="1" id="KW-1133">Transmembrane helix</keyword>
<dbReference type="Proteomes" id="UP000430670">
    <property type="component" value="Unassembled WGS sequence"/>
</dbReference>
<dbReference type="Pfam" id="PF14221">
    <property type="entry name" value="DUF4330"/>
    <property type="match status" value="1"/>
</dbReference>
<evidence type="ECO:0000313" key="3">
    <source>
        <dbReference type="Proteomes" id="UP000430670"/>
    </source>
</evidence>